<dbReference type="Proteomes" id="UP000215335">
    <property type="component" value="Unassembled WGS sequence"/>
</dbReference>
<dbReference type="OrthoDB" id="7699497at2759"/>
<dbReference type="InterPro" id="IPR005135">
    <property type="entry name" value="Endo/exonuclease/phosphatase"/>
</dbReference>
<comment type="caution">
    <text evidence="3">The sequence shown here is derived from an EMBL/GenBank/DDBJ whole genome shotgun (WGS) entry which is preliminary data.</text>
</comment>
<dbReference type="Pfam" id="PF03372">
    <property type="entry name" value="Exo_endo_phos"/>
    <property type="match status" value="1"/>
</dbReference>
<dbReference type="GO" id="GO:0003824">
    <property type="term" value="F:catalytic activity"/>
    <property type="evidence" value="ECO:0007669"/>
    <property type="project" value="InterPro"/>
</dbReference>
<reference evidence="3 4" key="1">
    <citation type="journal article" date="2017" name="Curr. Biol.">
        <title>The Evolution of Venom by Co-option of Single-Copy Genes.</title>
        <authorList>
            <person name="Martinson E.O."/>
            <person name="Mrinalini"/>
            <person name="Kelkar Y.D."/>
            <person name="Chang C.H."/>
            <person name="Werren J.H."/>
        </authorList>
    </citation>
    <scope>NUCLEOTIDE SEQUENCE [LARGE SCALE GENOMIC DNA]</scope>
    <source>
        <strain evidence="3 4">Alberta</strain>
        <tissue evidence="3">Whole body</tissue>
    </source>
</reference>
<dbReference type="SUPFAM" id="SSF56219">
    <property type="entry name" value="DNase I-like"/>
    <property type="match status" value="1"/>
</dbReference>
<name>A0A232EI85_9HYME</name>
<keyword evidence="4" id="KW-1185">Reference proteome</keyword>
<feature type="compositionally biased region" description="Low complexity" evidence="1">
    <location>
        <begin position="13"/>
        <end position="31"/>
    </location>
</feature>
<feature type="region of interest" description="Disordered" evidence="1">
    <location>
        <begin position="1"/>
        <end position="42"/>
    </location>
</feature>
<feature type="compositionally biased region" description="Acidic residues" evidence="1">
    <location>
        <begin position="1"/>
        <end position="12"/>
    </location>
</feature>
<sequence length="626" mass="69271">MLDSESMDEDDSLPPGKTADANSSSSAASTSRKPRKRDRVVEVNDLSGDSTDCSNVSLTAECKDEILTACKNVERVAESFAGPSPPSGGNAPALSYAGIATRRALVDSKTLARSISLGRGKAFTLHSLQRIIVDPRAENKDKFSNSRATKETLQSCINPTELKLKDIVKCIVEQNLPGAYLADLNVRDINTEQLLRTAHSNAQLILPHLHDLQTVVRDNDLHVLDINESHLKPSSPALVDIEDFNLCRVDRLGNKGCGGVAIYVIKSIPAKEICRSAKLLVYSKHPEFLFLKLTLKHCKIFCGTVYSPPKAGFWSDVEEAILNCNTAYGAYILMGDFNVDWHSDSSSRTSLADSLGSCLLEPIPFAPTHHTDHSQTTIDYICVSDTSKVVSSRQLHLPRISKHDILFATRSFAIPRYVPSTVRRRSYRGLDADKLLGDLAHLDRSPFYGTADVNAKSPWLTADIKELISPQNKAWRDLKWYRNAVSRRLYNRLRNSVKTAICNAKFGYYRAKLRNCADARVMWNVIGEHEITWSAGTPQMPVDPDTFNAHFIGSAGPVPLQPPSVLKRPPLDSQFFFKYVEVGDVLQAFSDAHSNAKGVDDISLRDLTVCFPVTMHALLDIFDSSL</sequence>
<dbReference type="EMBL" id="NNAY01004312">
    <property type="protein sequence ID" value="OXU18063.1"/>
    <property type="molecule type" value="Genomic_DNA"/>
</dbReference>
<dbReference type="AlphaFoldDB" id="A0A232EI85"/>
<evidence type="ECO:0000313" key="4">
    <source>
        <dbReference type="Proteomes" id="UP000215335"/>
    </source>
</evidence>
<dbReference type="InterPro" id="IPR036691">
    <property type="entry name" value="Endo/exonu/phosph_ase_sf"/>
</dbReference>
<evidence type="ECO:0000256" key="1">
    <source>
        <dbReference type="SAM" id="MobiDB-lite"/>
    </source>
</evidence>
<evidence type="ECO:0000313" key="3">
    <source>
        <dbReference type="EMBL" id="OXU18063.1"/>
    </source>
</evidence>
<accession>A0A232EI85</accession>
<proteinExistence type="predicted"/>
<evidence type="ECO:0000259" key="2">
    <source>
        <dbReference type="Pfam" id="PF03372"/>
    </source>
</evidence>
<feature type="domain" description="Endonuclease/exonuclease/phosphatase" evidence="2">
    <location>
        <begin position="212"/>
        <end position="397"/>
    </location>
</feature>
<dbReference type="Gene3D" id="3.60.10.10">
    <property type="entry name" value="Endonuclease/exonuclease/phosphatase"/>
    <property type="match status" value="1"/>
</dbReference>
<protein>
    <recommendedName>
        <fullName evidence="2">Endonuclease/exonuclease/phosphatase domain-containing protein</fullName>
    </recommendedName>
</protein>
<gene>
    <name evidence="3" type="ORF">TSAR_010659</name>
</gene>
<organism evidence="3 4">
    <name type="scientific">Trichomalopsis sarcophagae</name>
    <dbReference type="NCBI Taxonomy" id="543379"/>
    <lineage>
        <taxon>Eukaryota</taxon>
        <taxon>Metazoa</taxon>
        <taxon>Ecdysozoa</taxon>
        <taxon>Arthropoda</taxon>
        <taxon>Hexapoda</taxon>
        <taxon>Insecta</taxon>
        <taxon>Pterygota</taxon>
        <taxon>Neoptera</taxon>
        <taxon>Endopterygota</taxon>
        <taxon>Hymenoptera</taxon>
        <taxon>Apocrita</taxon>
        <taxon>Proctotrupomorpha</taxon>
        <taxon>Chalcidoidea</taxon>
        <taxon>Pteromalidae</taxon>
        <taxon>Pteromalinae</taxon>
        <taxon>Trichomalopsis</taxon>
    </lineage>
</organism>